<evidence type="ECO:0000256" key="2">
    <source>
        <dbReference type="ARBA" id="ARBA00022516"/>
    </source>
</evidence>
<feature type="binding site" evidence="10">
    <location>
        <position position="25"/>
    </location>
    <ligand>
        <name>Mn(2+)</name>
        <dbReference type="ChEBI" id="CHEBI:29035"/>
        <label>1</label>
    </ligand>
</feature>
<reference evidence="12 13" key="1">
    <citation type="submission" date="2018-05" db="EMBL/GenBank/DDBJ databases">
        <title>Genomic Encyclopedia of Type Strains, Phase IV (KMG-IV): sequencing the most valuable type-strain genomes for metagenomic binning, comparative biology and taxonomic classification.</title>
        <authorList>
            <person name="Goeker M."/>
        </authorList>
    </citation>
    <scope>NUCLEOTIDE SEQUENCE [LARGE SCALE GENOMIC DNA]</scope>
    <source>
        <strain evidence="12 13">DSM 26006</strain>
    </source>
</reference>
<feature type="binding site" evidence="10">
    <location>
        <position position="27"/>
    </location>
    <ligand>
        <name>Mn(2+)</name>
        <dbReference type="ChEBI" id="CHEBI:29035"/>
        <label>1</label>
    </ligand>
</feature>
<keyword evidence="4 10" id="KW-0441">Lipid A biosynthesis</keyword>
<dbReference type="Pfam" id="PF00149">
    <property type="entry name" value="Metallophos"/>
    <property type="match status" value="1"/>
</dbReference>
<evidence type="ECO:0000256" key="1">
    <source>
        <dbReference type="ARBA" id="ARBA00022475"/>
    </source>
</evidence>
<evidence type="ECO:0000313" key="13">
    <source>
        <dbReference type="Proteomes" id="UP000246483"/>
    </source>
</evidence>
<keyword evidence="9 10" id="KW-0464">Manganese</keyword>
<dbReference type="InterPro" id="IPR010138">
    <property type="entry name" value="UDP-diacylglucosamine_Hdrlase"/>
</dbReference>
<evidence type="ECO:0000256" key="6">
    <source>
        <dbReference type="ARBA" id="ARBA00022801"/>
    </source>
</evidence>
<feature type="binding site" evidence="10">
    <location>
        <position position="212"/>
    </location>
    <ligand>
        <name>Mn(2+)</name>
        <dbReference type="ChEBI" id="CHEBI:29035"/>
        <label>2</label>
    </ligand>
</feature>
<dbReference type="NCBIfam" id="NF003743">
    <property type="entry name" value="PRK05340.1"/>
    <property type="match status" value="1"/>
</dbReference>
<dbReference type="GO" id="GO:0019897">
    <property type="term" value="C:extrinsic component of plasma membrane"/>
    <property type="evidence" value="ECO:0007669"/>
    <property type="project" value="UniProtKB-UniRule"/>
</dbReference>
<feature type="binding site" evidence="10">
    <location>
        <begin position="96"/>
        <end position="97"/>
    </location>
    <ligand>
        <name>substrate</name>
    </ligand>
</feature>
<protein>
    <recommendedName>
        <fullName evidence="10">UDP-2,3-diacylglucosamine hydrolase</fullName>
        <ecNumber evidence="10">3.6.1.54</ecNumber>
    </recommendedName>
    <alternativeName>
        <fullName evidence="10">UDP-2,3-diacylglucosamine diphosphatase</fullName>
    </alternativeName>
</protein>
<dbReference type="InterPro" id="IPR029052">
    <property type="entry name" value="Metallo-depent_PP-like"/>
</dbReference>
<sequence>MLPVVPPIAELVAPVGWQVVDCLSDLHLEAGTPQALALLERYLDGTPADAVLLLGDLFEVWVGDDALDEPGSFEARCAEVLARAARRRPLYFMHGNRDFLVGRDFARRTGVQLLADPTVLDFGGRRWLLSHGDALCLDDVDYQRFRAVARDPAWQARLLARPLHERRATGRSARAESEARKHDGSAAYADVDAAAARAWLQAAGADTLVHGHTHRPAEHDLEAGLRRVVLTDWDLEAQPPRAGLLRLSERGAECVALAGPG</sequence>
<keyword evidence="5 10" id="KW-0479">Metal-binding</keyword>
<feature type="binding site" evidence="10">
    <location>
        <position position="181"/>
    </location>
    <ligand>
        <name>substrate</name>
    </ligand>
</feature>
<dbReference type="InterPro" id="IPR004843">
    <property type="entry name" value="Calcineurin-like_PHP"/>
</dbReference>
<feature type="binding site" evidence="10">
    <location>
        <position position="131"/>
    </location>
    <ligand>
        <name>Mn(2+)</name>
        <dbReference type="ChEBI" id="CHEBI:29035"/>
        <label>2</label>
    </ligand>
</feature>
<comment type="subcellular location">
    <subcellularLocation>
        <location evidence="10">Cell inner membrane</location>
        <topology evidence="10">Peripheral membrane protein</topology>
        <orientation evidence="10">Cytoplasmic side</orientation>
    </subcellularLocation>
</comment>
<evidence type="ECO:0000313" key="12">
    <source>
        <dbReference type="EMBL" id="PWW44640.1"/>
    </source>
</evidence>
<keyword evidence="13" id="KW-1185">Reference proteome</keyword>
<dbReference type="GO" id="GO:0005737">
    <property type="term" value="C:cytoplasm"/>
    <property type="evidence" value="ECO:0007669"/>
    <property type="project" value="InterPro"/>
</dbReference>
<feature type="binding site" evidence="10">
    <location>
        <position position="214"/>
    </location>
    <ligand>
        <name>Mn(2+)</name>
        <dbReference type="ChEBI" id="CHEBI:29035"/>
        <label>1</label>
    </ligand>
</feature>
<comment type="caution">
    <text evidence="12">The sequence shown here is derived from an EMBL/GenBank/DDBJ whole genome shotgun (WGS) entry which is preliminary data.</text>
</comment>
<dbReference type="PANTHER" id="PTHR34990:SF1">
    <property type="entry name" value="UDP-2,3-DIACYLGLUCOSAMINE HYDROLASE"/>
    <property type="match status" value="1"/>
</dbReference>
<evidence type="ECO:0000256" key="10">
    <source>
        <dbReference type="HAMAP-Rule" id="MF_00575"/>
    </source>
</evidence>
<keyword evidence="6 10" id="KW-0378">Hydrolase</keyword>
<feature type="binding site" evidence="10">
    <location>
        <position position="56"/>
    </location>
    <ligand>
        <name>Mn(2+)</name>
        <dbReference type="ChEBI" id="CHEBI:29035"/>
        <label>2</label>
    </ligand>
</feature>
<comment type="pathway">
    <text evidence="10">Glycolipid biosynthesis; lipid IV(A) biosynthesis; lipid IV(A) from (3R)-3-hydroxytetradecanoyl-[acyl-carrier-protein] and UDP-N-acetyl-alpha-D-glucosamine: step 4/6.</text>
</comment>
<keyword evidence="2 10" id="KW-0444">Lipid biosynthesis</keyword>
<evidence type="ECO:0000256" key="3">
    <source>
        <dbReference type="ARBA" id="ARBA00022519"/>
    </source>
</evidence>
<feature type="binding site" evidence="10">
    <location>
        <position position="139"/>
    </location>
    <ligand>
        <name>substrate</name>
    </ligand>
</feature>
<evidence type="ECO:0000259" key="11">
    <source>
        <dbReference type="Pfam" id="PF00149"/>
    </source>
</evidence>
<evidence type="ECO:0000256" key="8">
    <source>
        <dbReference type="ARBA" id="ARBA00023136"/>
    </source>
</evidence>
<evidence type="ECO:0000256" key="9">
    <source>
        <dbReference type="ARBA" id="ARBA00023211"/>
    </source>
</evidence>
<dbReference type="AlphaFoldDB" id="A0A317R989"/>
<feature type="binding site" evidence="10">
    <location>
        <position position="212"/>
    </location>
    <ligand>
        <name>substrate</name>
    </ligand>
</feature>
<comment type="function">
    <text evidence="10">Hydrolyzes the pyrophosphate bond of UDP-2,3-diacylglucosamine to yield 2,3-diacylglucosamine 1-phosphate (lipid X) and UMP by catalyzing the attack of water at the alpha-P atom. Involved in the biosynthesis of lipid A, a phosphorylated glycolipid that anchors the lipopolysaccharide to the outer membrane of the cell.</text>
</comment>
<dbReference type="InterPro" id="IPR043461">
    <property type="entry name" value="LpxH-like"/>
</dbReference>
<dbReference type="Proteomes" id="UP000246483">
    <property type="component" value="Unassembled WGS sequence"/>
</dbReference>
<evidence type="ECO:0000256" key="5">
    <source>
        <dbReference type="ARBA" id="ARBA00022723"/>
    </source>
</evidence>
<dbReference type="OrthoDB" id="9783283at2"/>
<comment type="similarity">
    <text evidence="10">Belongs to the LpxH family.</text>
</comment>
<organism evidence="12 13">
    <name type="scientific">Melaminivora alkalimesophila</name>
    <dbReference type="NCBI Taxonomy" id="1165852"/>
    <lineage>
        <taxon>Bacteria</taxon>
        <taxon>Pseudomonadati</taxon>
        <taxon>Pseudomonadota</taxon>
        <taxon>Betaproteobacteria</taxon>
        <taxon>Burkholderiales</taxon>
        <taxon>Comamonadaceae</taxon>
        <taxon>Melaminivora</taxon>
    </lineage>
</organism>
<dbReference type="GO" id="GO:0009245">
    <property type="term" value="P:lipid A biosynthetic process"/>
    <property type="evidence" value="ECO:0007669"/>
    <property type="project" value="UniProtKB-UniRule"/>
</dbReference>
<dbReference type="NCBIfam" id="TIGR01854">
    <property type="entry name" value="lipid_A_lpxH"/>
    <property type="match status" value="1"/>
</dbReference>
<dbReference type="Gene3D" id="3.60.21.10">
    <property type="match status" value="1"/>
</dbReference>
<dbReference type="SUPFAM" id="SSF56300">
    <property type="entry name" value="Metallo-dependent phosphatases"/>
    <property type="match status" value="1"/>
</dbReference>
<comment type="caution">
    <text evidence="10">Lacks conserved residue(s) required for the propagation of feature annotation.</text>
</comment>
<evidence type="ECO:0000256" key="4">
    <source>
        <dbReference type="ARBA" id="ARBA00022556"/>
    </source>
</evidence>
<gene>
    <name evidence="10" type="primary">lpxH</name>
    <name evidence="12" type="ORF">DFR36_107106</name>
</gene>
<feature type="binding site" evidence="10">
    <location>
        <position position="96"/>
    </location>
    <ligand>
        <name>Mn(2+)</name>
        <dbReference type="ChEBI" id="CHEBI:29035"/>
        <label>2</label>
    </ligand>
</feature>
<keyword evidence="7 10" id="KW-0443">Lipid metabolism</keyword>
<dbReference type="EMBL" id="QGUB01000007">
    <property type="protein sequence ID" value="PWW44640.1"/>
    <property type="molecule type" value="Genomic_DNA"/>
</dbReference>
<dbReference type="GO" id="GO:0030145">
    <property type="term" value="F:manganese ion binding"/>
    <property type="evidence" value="ECO:0007669"/>
    <property type="project" value="UniProtKB-UniRule"/>
</dbReference>
<comment type="cofactor">
    <cofactor evidence="10">
        <name>Mn(2+)</name>
        <dbReference type="ChEBI" id="CHEBI:29035"/>
    </cofactor>
    <text evidence="10">Binds 2 Mn(2+) ions per subunit in a binuclear metal center.</text>
</comment>
<dbReference type="UniPathway" id="UPA00359">
    <property type="reaction ID" value="UER00480"/>
</dbReference>
<dbReference type="HAMAP" id="MF_00575">
    <property type="entry name" value="LpxH"/>
    <property type="match status" value="1"/>
</dbReference>
<keyword evidence="3 10" id="KW-0997">Cell inner membrane</keyword>
<dbReference type="CDD" id="cd07398">
    <property type="entry name" value="MPP_YbbF-LpxH"/>
    <property type="match status" value="1"/>
</dbReference>
<dbReference type="RefSeq" id="WP_019374635.1">
    <property type="nucleotide sequence ID" value="NZ_ALEE01000591.1"/>
</dbReference>
<dbReference type="PANTHER" id="PTHR34990">
    <property type="entry name" value="UDP-2,3-DIACYLGLUCOSAMINE HYDROLASE-RELATED"/>
    <property type="match status" value="1"/>
</dbReference>
<dbReference type="EC" id="3.6.1.54" evidence="10"/>
<feature type="binding site" evidence="10">
    <location>
        <position position="177"/>
    </location>
    <ligand>
        <name>substrate</name>
    </ligand>
</feature>
<feature type="domain" description="Calcineurin-like phosphoesterase" evidence="11">
    <location>
        <begin position="21"/>
        <end position="216"/>
    </location>
</feature>
<dbReference type="GO" id="GO:0008758">
    <property type="term" value="F:UDP-2,3-diacylglucosamine hydrolase activity"/>
    <property type="evidence" value="ECO:0007669"/>
    <property type="project" value="UniProtKB-UniRule"/>
</dbReference>
<feature type="binding site" evidence="10">
    <location>
        <position position="56"/>
    </location>
    <ligand>
        <name>Mn(2+)</name>
        <dbReference type="ChEBI" id="CHEBI:29035"/>
        <label>1</label>
    </ligand>
</feature>
<evidence type="ECO:0000256" key="7">
    <source>
        <dbReference type="ARBA" id="ARBA00023098"/>
    </source>
</evidence>
<name>A0A317R989_9BURK</name>
<keyword evidence="8 10" id="KW-0472">Membrane</keyword>
<accession>A0A317R989</accession>
<comment type="catalytic activity">
    <reaction evidence="10">
        <text>UDP-2-N,3-O-bis[(3R)-3-hydroxytetradecanoyl]-alpha-D-glucosamine + H2O = 2-N,3-O-bis[(3R)-3-hydroxytetradecanoyl]-alpha-D-glucosaminyl 1-phosphate + UMP + 2 H(+)</text>
        <dbReference type="Rhea" id="RHEA:25213"/>
        <dbReference type="ChEBI" id="CHEBI:15377"/>
        <dbReference type="ChEBI" id="CHEBI:15378"/>
        <dbReference type="ChEBI" id="CHEBI:57865"/>
        <dbReference type="ChEBI" id="CHEBI:57957"/>
        <dbReference type="ChEBI" id="CHEBI:78847"/>
        <dbReference type="EC" id="3.6.1.54"/>
    </reaction>
</comment>
<proteinExistence type="inferred from homology"/>
<keyword evidence="1 10" id="KW-1003">Cell membrane</keyword>